<dbReference type="Proteomes" id="UP000030745">
    <property type="component" value="Unassembled WGS sequence"/>
</dbReference>
<gene>
    <name evidence="2" type="ORF">SPRG_18670</name>
</gene>
<organism evidence="2 3">
    <name type="scientific">Saprolegnia parasitica (strain CBS 223.65)</name>
    <dbReference type="NCBI Taxonomy" id="695850"/>
    <lineage>
        <taxon>Eukaryota</taxon>
        <taxon>Sar</taxon>
        <taxon>Stramenopiles</taxon>
        <taxon>Oomycota</taxon>
        <taxon>Saprolegniomycetes</taxon>
        <taxon>Saprolegniales</taxon>
        <taxon>Saprolegniaceae</taxon>
        <taxon>Saprolegnia</taxon>
    </lineage>
</organism>
<sequence length="285" mass="30763">MKRARTGPSATGRGLACLEIPDVCKAILSYCLREAAQCLSVVVLSKATTRSVAEYQELWTDLIIAHYGKLRSQPAVRPCSSGNIPVAAPGYAPCTACVEYFETAVERSILQRLVILRGDIQTIAHVQGQALDCLVFPTNTSLKNHGLGAAAAVFRRAGLELDGHIARLHYTGSSTASAVVTPGFSANVTHLLLYATYIKAFQHCLSLDVSCLAIASISTGSLGFPPTRAARQALRAYRDFVKTYRWRATVAIVCLDMNVAASLEIVKAKLLKRFNKHCRTAVAPN</sequence>
<dbReference type="GeneID" id="24140192"/>
<dbReference type="AlphaFoldDB" id="A0A067BGD7"/>
<proteinExistence type="predicted"/>
<dbReference type="OrthoDB" id="6077599at2759"/>
<dbReference type="EMBL" id="KK584559">
    <property type="protein sequence ID" value="KDO15795.1"/>
    <property type="molecule type" value="Genomic_DNA"/>
</dbReference>
<evidence type="ECO:0000313" key="2">
    <source>
        <dbReference type="EMBL" id="KDO15795.1"/>
    </source>
</evidence>
<keyword evidence="3" id="KW-1185">Reference proteome</keyword>
<evidence type="ECO:0000313" key="3">
    <source>
        <dbReference type="Proteomes" id="UP000030745"/>
    </source>
</evidence>
<protein>
    <recommendedName>
        <fullName evidence="1">Macro domain-containing protein</fullName>
    </recommendedName>
</protein>
<accession>A0A067BGD7</accession>
<dbReference type="Pfam" id="PF01661">
    <property type="entry name" value="Macro"/>
    <property type="match status" value="1"/>
</dbReference>
<dbReference type="KEGG" id="spar:SPRG_18670"/>
<feature type="domain" description="Macro" evidence="1">
    <location>
        <begin position="100"/>
        <end position="274"/>
    </location>
</feature>
<dbReference type="RefSeq" id="XP_012213498.1">
    <property type="nucleotide sequence ID" value="XM_012358108.1"/>
</dbReference>
<name>A0A067BGD7_SAPPC</name>
<dbReference type="InterPro" id="IPR002589">
    <property type="entry name" value="Macro_dom"/>
</dbReference>
<evidence type="ECO:0000259" key="1">
    <source>
        <dbReference type="PROSITE" id="PS51154"/>
    </source>
</evidence>
<reference evidence="2 3" key="1">
    <citation type="journal article" date="2013" name="PLoS Genet.">
        <title>Distinctive expansion of potential virulence genes in the genome of the oomycete fish pathogen Saprolegnia parasitica.</title>
        <authorList>
            <person name="Jiang R.H."/>
            <person name="de Bruijn I."/>
            <person name="Haas B.J."/>
            <person name="Belmonte R."/>
            <person name="Lobach L."/>
            <person name="Christie J."/>
            <person name="van den Ackerveken G."/>
            <person name="Bottin A."/>
            <person name="Bulone V."/>
            <person name="Diaz-Moreno S.M."/>
            <person name="Dumas B."/>
            <person name="Fan L."/>
            <person name="Gaulin E."/>
            <person name="Govers F."/>
            <person name="Grenville-Briggs L.J."/>
            <person name="Horner N.R."/>
            <person name="Levin J.Z."/>
            <person name="Mammella M."/>
            <person name="Meijer H.J."/>
            <person name="Morris P."/>
            <person name="Nusbaum C."/>
            <person name="Oome S."/>
            <person name="Phillips A.J."/>
            <person name="van Rooyen D."/>
            <person name="Rzeszutek E."/>
            <person name="Saraiva M."/>
            <person name="Secombes C.J."/>
            <person name="Seidl M.F."/>
            <person name="Snel B."/>
            <person name="Stassen J.H."/>
            <person name="Sykes S."/>
            <person name="Tripathy S."/>
            <person name="van den Berg H."/>
            <person name="Vega-Arreguin J.C."/>
            <person name="Wawra S."/>
            <person name="Young S.K."/>
            <person name="Zeng Q."/>
            <person name="Dieguez-Uribeondo J."/>
            <person name="Russ C."/>
            <person name="Tyler B.M."/>
            <person name="van West P."/>
        </authorList>
    </citation>
    <scope>NUCLEOTIDE SEQUENCE [LARGE SCALE GENOMIC DNA]</scope>
    <source>
        <strain evidence="2 3">CBS 223.65</strain>
    </source>
</reference>
<dbReference type="Gene3D" id="3.40.220.10">
    <property type="entry name" value="Leucine Aminopeptidase, subunit E, domain 1"/>
    <property type="match status" value="1"/>
</dbReference>
<dbReference type="SUPFAM" id="SSF52949">
    <property type="entry name" value="Macro domain-like"/>
    <property type="match status" value="1"/>
</dbReference>
<dbReference type="InterPro" id="IPR043472">
    <property type="entry name" value="Macro_dom-like"/>
</dbReference>
<dbReference type="VEuPathDB" id="FungiDB:SPRG_18670"/>
<dbReference type="PROSITE" id="PS51154">
    <property type="entry name" value="MACRO"/>
    <property type="match status" value="1"/>
</dbReference>